<evidence type="ECO:0000313" key="3">
    <source>
        <dbReference type="Proteomes" id="UP000526892"/>
    </source>
</evidence>
<dbReference type="SUPFAM" id="SSF54637">
    <property type="entry name" value="Thioesterase/thiol ester dehydrase-isomerase"/>
    <property type="match status" value="1"/>
</dbReference>
<organism evidence="2 3">
    <name type="scientific">Vreelandella glaciei</name>
    <dbReference type="NCBI Taxonomy" id="186761"/>
    <lineage>
        <taxon>Bacteria</taxon>
        <taxon>Pseudomonadati</taxon>
        <taxon>Pseudomonadota</taxon>
        <taxon>Gammaproteobacteria</taxon>
        <taxon>Oceanospirillales</taxon>
        <taxon>Halomonadaceae</taxon>
        <taxon>Vreelandella</taxon>
    </lineage>
</organism>
<dbReference type="CDD" id="cd00586">
    <property type="entry name" value="4HBT"/>
    <property type="match status" value="1"/>
</dbReference>
<evidence type="ECO:0000256" key="1">
    <source>
        <dbReference type="ARBA" id="ARBA00022801"/>
    </source>
</evidence>
<dbReference type="Proteomes" id="UP000526892">
    <property type="component" value="Unassembled WGS sequence"/>
</dbReference>
<dbReference type="InterPro" id="IPR029069">
    <property type="entry name" value="HotDog_dom_sf"/>
</dbReference>
<keyword evidence="3" id="KW-1185">Reference proteome</keyword>
<evidence type="ECO:0000313" key="2">
    <source>
        <dbReference type="EMBL" id="NYS77117.1"/>
    </source>
</evidence>
<keyword evidence="1" id="KW-0378">Hydrolase</keyword>
<sequence>MEWALPDPFVIDIRVADEAIDAYQHVNNSEYLRWVEQISWAHSVALGLSLERYRELDRAMVVHRHELDYLAPAFAGDELQLATWIVDCDERFSLTRRFQLARTSDSKTLLYARTRFACVALSTGRPKRLPEEYRRIYGGAVIVECLKEEWNFSCRTGNR</sequence>
<dbReference type="Pfam" id="PF13279">
    <property type="entry name" value="4HBT_2"/>
    <property type="match status" value="1"/>
</dbReference>
<dbReference type="EMBL" id="JACCDE010000005">
    <property type="protein sequence ID" value="NYS77117.1"/>
    <property type="molecule type" value="Genomic_DNA"/>
</dbReference>
<dbReference type="RefSeq" id="WP_179915359.1">
    <property type="nucleotide sequence ID" value="NZ_JACCDE010000005.1"/>
</dbReference>
<dbReference type="AlphaFoldDB" id="A0A7Z0RXF9"/>
<dbReference type="GO" id="GO:0047617">
    <property type="term" value="F:fatty acyl-CoA hydrolase activity"/>
    <property type="evidence" value="ECO:0007669"/>
    <property type="project" value="TreeGrafter"/>
</dbReference>
<name>A0A7Z0RXF9_9GAMM</name>
<accession>A0A7Z0RXF9</accession>
<comment type="caution">
    <text evidence="2">The sequence shown here is derived from an EMBL/GenBank/DDBJ whole genome shotgun (WGS) entry which is preliminary data.</text>
</comment>
<gene>
    <name evidence="2" type="ORF">HZS80_05185</name>
</gene>
<proteinExistence type="predicted"/>
<dbReference type="Gene3D" id="3.10.129.10">
    <property type="entry name" value="Hotdog Thioesterase"/>
    <property type="match status" value="1"/>
</dbReference>
<dbReference type="InterPro" id="IPR050563">
    <property type="entry name" value="4-hydroxybenzoyl-CoA_TE"/>
</dbReference>
<reference evidence="2 3" key="1">
    <citation type="journal article" date="2003" name="Extremophiles">
        <title>Halomonas glaciei sp. nov. isolated from fast ice of Adelie Land, Antarctica.</title>
        <authorList>
            <person name="Reddy G.S."/>
            <person name="Raghavan P.U."/>
            <person name="Sarita N.B."/>
            <person name="Prakash J.S."/>
            <person name="Nagesh N."/>
            <person name="Delille D."/>
            <person name="Shivaji S."/>
        </authorList>
    </citation>
    <scope>NUCLEOTIDE SEQUENCE [LARGE SCALE GENOMIC DNA]</scope>
    <source>
        <strain evidence="2 3">DD39</strain>
    </source>
</reference>
<protein>
    <submittedName>
        <fullName evidence="2">Acyl-CoA thioesterase</fullName>
    </submittedName>
</protein>
<dbReference type="PANTHER" id="PTHR31793:SF37">
    <property type="entry name" value="ACYL-COA THIOESTER HYDROLASE YBGC"/>
    <property type="match status" value="1"/>
</dbReference>
<dbReference type="PANTHER" id="PTHR31793">
    <property type="entry name" value="4-HYDROXYBENZOYL-COA THIOESTERASE FAMILY MEMBER"/>
    <property type="match status" value="1"/>
</dbReference>